<dbReference type="SUPFAM" id="SSF116734">
    <property type="entry name" value="DNA methylase specificity domain"/>
    <property type="match status" value="1"/>
</dbReference>
<dbReference type="AlphaFoldDB" id="A0A1I0CVM0"/>
<sequence>MLLQDYAEVSQGSILSRIKEHPSDDSIKMSLYTMKEMNESLGEEYYRSKEKPQEVYVLKERYHEFPMTKEGMVLINLQSHQAVAVRKEYVDKLVPSNFAIIEPIDNRLDVTYLQWFINEHPSCRKQLRIATQGTVVSALSIKMLRELKMELPAYNKQQMIGNMNRIIDRKRRLINERLHLEELLVKQLSINYLKEEIK</sequence>
<evidence type="ECO:0000313" key="3">
    <source>
        <dbReference type="EMBL" id="SET23868.1"/>
    </source>
</evidence>
<dbReference type="InterPro" id="IPR044946">
    <property type="entry name" value="Restrct_endonuc_typeI_TRD_sf"/>
</dbReference>
<dbReference type="OrthoDB" id="2866662at2"/>
<keyword evidence="4" id="KW-1185">Reference proteome</keyword>
<proteinExistence type="predicted"/>
<organism evidence="3 4">
    <name type="scientific">Oceanobacillus limi</name>
    <dbReference type="NCBI Taxonomy" id="930131"/>
    <lineage>
        <taxon>Bacteria</taxon>
        <taxon>Bacillati</taxon>
        <taxon>Bacillota</taxon>
        <taxon>Bacilli</taxon>
        <taxon>Bacillales</taxon>
        <taxon>Bacillaceae</taxon>
        <taxon>Oceanobacillus</taxon>
    </lineage>
</organism>
<dbReference type="Gene3D" id="3.90.220.20">
    <property type="entry name" value="DNA methylase specificity domains"/>
    <property type="match status" value="1"/>
</dbReference>
<dbReference type="GO" id="GO:0003677">
    <property type="term" value="F:DNA binding"/>
    <property type="evidence" value="ECO:0007669"/>
    <property type="project" value="UniProtKB-KW"/>
</dbReference>
<evidence type="ECO:0000256" key="1">
    <source>
        <dbReference type="ARBA" id="ARBA00022747"/>
    </source>
</evidence>
<reference evidence="3 4" key="1">
    <citation type="submission" date="2016-10" db="EMBL/GenBank/DDBJ databases">
        <authorList>
            <person name="de Groot N.N."/>
        </authorList>
    </citation>
    <scope>NUCLEOTIDE SEQUENCE [LARGE SCALE GENOMIC DNA]</scope>
    <source>
        <strain evidence="3 4">IBRC-M 10780</strain>
    </source>
</reference>
<dbReference type="GO" id="GO:0009307">
    <property type="term" value="P:DNA restriction-modification system"/>
    <property type="evidence" value="ECO:0007669"/>
    <property type="project" value="UniProtKB-KW"/>
</dbReference>
<accession>A0A1I0CVM0</accession>
<dbReference type="STRING" id="930131.SAMN05216389_107107"/>
<keyword evidence="2" id="KW-0238">DNA-binding</keyword>
<dbReference type="Proteomes" id="UP000198618">
    <property type="component" value="Unassembled WGS sequence"/>
</dbReference>
<evidence type="ECO:0008006" key="5">
    <source>
        <dbReference type="Google" id="ProtNLM"/>
    </source>
</evidence>
<dbReference type="EMBL" id="FOHE01000007">
    <property type="protein sequence ID" value="SET23868.1"/>
    <property type="molecule type" value="Genomic_DNA"/>
</dbReference>
<name>A0A1I0CVM0_9BACI</name>
<keyword evidence="1" id="KW-0680">Restriction system</keyword>
<protein>
    <recommendedName>
        <fullName evidence="5">Type I restriction modification DNA specificity domain-containing protein</fullName>
    </recommendedName>
</protein>
<evidence type="ECO:0000313" key="4">
    <source>
        <dbReference type="Proteomes" id="UP000198618"/>
    </source>
</evidence>
<evidence type="ECO:0000256" key="2">
    <source>
        <dbReference type="ARBA" id="ARBA00023125"/>
    </source>
</evidence>
<gene>
    <name evidence="3" type="ORF">SAMN05216389_107107</name>
</gene>